<dbReference type="EMBL" id="FTOR01000003">
    <property type="protein sequence ID" value="SIT04411.1"/>
    <property type="molecule type" value="Genomic_DNA"/>
</dbReference>
<keyword evidence="2" id="KW-1185">Reference proteome</keyword>
<protein>
    <submittedName>
        <fullName evidence="1">Uncharacterized protein</fullName>
    </submittedName>
</protein>
<dbReference type="AlphaFoldDB" id="A0A173MJE4"/>
<dbReference type="KEGG" id="fln:FLA_3786"/>
<reference evidence="2" key="1">
    <citation type="submission" date="2017-01" db="EMBL/GenBank/DDBJ databases">
        <authorList>
            <person name="Varghese N."/>
            <person name="Submissions S."/>
        </authorList>
    </citation>
    <scope>NUCLEOTIDE SEQUENCE [LARGE SCALE GENOMIC DNA]</scope>
    <source>
        <strain evidence="2">DSM 21054</strain>
    </source>
</reference>
<evidence type="ECO:0000313" key="2">
    <source>
        <dbReference type="Proteomes" id="UP000186917"/>
    </source>
</evidence>
<accession>A0A173MJE4</accession>
<name>A0A173MJE4_9BACT</name>
<evidence type="ECO:0000313" key="1">
    <source>
        <dbReference type="EMBL" id="SIT04411.1"/>
    </source>
</evidence>
<gene>
    <name evidence="1" type="ORF">SAMN05421788_103105</name>
</gene>
<sequence>MDRDKNMQIIIKYGHKARFDFKQDTYTVYYQNGDAKEVPLQLNQDERNDLVNKYYEQKLSKMDSVTVFEDTCGGLATHPIEVFFTTHKRKHQVTIGDSCDVFKAPGDVQGYRMHKYLWVIMSMLEDRRIVRELPPSDIVD</sequence>
<organism evidence="1 2">
    <name type="scientific">Filimonas lacunae</name>
    <dbReference type="NCBI Taxonomy" id="477680"/>
    <lineage>
        <taxon>Bacteria</taxon>
        <taxon>Pseudomonadati</taxon>
        <taxon>Bacteroidota</taxon>
        <taxon>Chitinophagia</taxon>
        <taxon>Chitinophagales</taxon>
        <taxon>Chitinophagaceae</taxon>
        <taxon>Filimonas</taxon>
    </lineage>
</organism>
<dbReference type="Proteomes" id="UP000186917">
    <property type="component" value="Unassembled WGS sequence"/>
</dbReference>
<proteinExistence type="predicted"/>